<name>A0A1H7M220_9RHOB</name>
<protein>
    <submittedName>
        <fullName evidence="2">NfeD-like C-terminal, partner-binding</fullName>
    </submittedName>
</protein>
<dbReference type="AlphaFoldDB" id="A0A1H7M220"/>
<dbReference type="Proteomes" id="UP000199582">
    <property type="component" value="Unassembled WGS sequence"/>
</dbReference>
<keyword evidence="1" id="KW-0812">Transmembrane</keyword>
<dbReference type="OrthoDB" id="7745385at2"/>
<keyword evidence="3" id="KW-1185">Reference proteome</keyword>
<dbReference type="EMBL" id="FOAG01000003">
    <property type="protein sequence ID" value="SEL05142.1"/>
    <property type="molecule type" value="Genomic_DNA"/>
</dbReference>
<keyword evidence="1" id="KW-0472">Membrane</keyword>
<feature type="transmembrane region" description="Helical" evidence="1">
    <location>
        <begin position="53"/>
        <end position="71"/>
    </location>
</feature>
<evidence type="ECO:0000313" key="3">
    <source>
        <dbReference type="Proteomes" id="UP000199582"/>
    </source>
</evidence>
<dbReference type="RefSeq" id="WP_093033831.1">
    <property type="nucleotide sequence ID" value="NZ_FOAG01000003.1"/>
</dbReference>
<gene>
    <name evidence="2" type="ORF">SAMN05443999_103182</name>
</gene>
<evidence type="ECO:0000256" key="1">
    <source>
        <dbReference type="SAM" id="Phobius"/>
    </source>
</evidence>
<keyword evidence="1" id="KW-1133">Transmembrane helix</keyword>
<feature type="transmembrane region" description="Helical" evidence="1">
    <location>
        <begin position="6"/>
        <end position="22"/>
    </location>
</feature>
<dbReference type="STRING" id="1287727.SAMN05443999_103182"/>
<proteinExistence type="predicted"/>
<evidence type="ECO:0000313" key="2">
    <source>
        <dbReference type="EMBL" id="SEL05142.1"/>
    </source>
</evidence>
<organism evidence="2 3">
    <name type="scientific">Roseovarius azorensis</name>
    <dbReference type="NCBI Taxonomy" id="1287727"/>
    <lineage>
        <taxon>Bacteria</taxon>
        <taxon>Pseudomonadati</taxon>
        <taxon>Pseudomonadota</taxon>
        <taxon>Alphaproteobacteria</taxon>
        <taxon>Rhodobacterales</taxon>
        <taxon>Roseobacteraceae</taxon>
        <taxon>Roseovarius</taxon>
    </lineage>
</organism>
<feature type="transmembrane region" description="Helical" evidence="1">
    <location>
        <begin position="29"/>
        <end position="47"/>
    </location>
</feature>
<accession>A0A1H7M220</accession>
<reference evidence="2 3" key="1">
    <citation type="submission" date="2016-10" db="EMBL/GenBank/DDBJ databases">
        <authorList>
            <person name="de Groot N.N."/>
        </authorList>
    </citation>
    <scope>NUCLEOTIDE SEQUENCE [LARGE SCALE GENOMIC DNA]</scope>
    <source>
        <strain evidence="2 3">DSM 100674</strain>
    </source>
</reference>
<sequence>METALWHLWWVWLAAALGLAILEIVVSGFIFLGFAAGAALVALLVLLPFDLGLATLLASFAILSLTSWIVLRRAFRRPDDQTRVIREDINK</sequence>